<dbReference type="AlphaFoldDB" id="A0A1H3T181"/>
<dbReference type="InterPro" id="IPR001343">
    <property type="entry name" value="Hemolysn_Ca-bd"/>
</dbReference>
<dbReference type="GO" id="GO:0005509">
    <property type="term" value="F:calcium ion binding"/>
    <property type="evidence" value="ECO:0007669"/>
    <property type="project" value="InterPro"/>
</dbReference>
<evidence type="ECO:0000313" key="1">
    <source>
        <dbReference type="EMBL" id="SDZ44113.1"/>
    </source>
</evidence>
<accession>A0A1H3T181</accession>
<dbReference type="Proteomes" id="UP000198914">
    <property type="component" value="Unassembled WGS sequence"/>
</dbReference>
<dbReference type="EMBL" id="FNPX01000014">
    <property type="protein sequence ID" value="SDZ44113.1"/>
    <property type="molecule type" value="Genomic_DNA"/>
</dbReference>
<keyword evidence="2" id="KW-1185">Reference proteome</keyword>
<reference evidence="2" key="1">
    <citation type="submission" date="2016-10" db="EMBL/GenBank/DDBJ databases">
        <authorList>
            <person name="Varghese N."/>
            <person name="Submissions S."/>
        </authorList>
    </citation>
    <scope>NUCLEOTIDE SEQUENCE [LARGE SCALE GENOMIC DNA]</scope>
    <source>
        <strain evidence="2">DSM 100420</strain>
    </source>
</reference>
<sequence>MSFSVSGHNVIVTTPDGTVELDYQVRYGIGNTRSNIEEIIFSDGTLDEAGIHGRAISDQGTAGDDAVTGSYQNDTIEAGLGDDTIRAHSGDDFVFYGGGNDVIHRSNAGFDTLDLSGYQAAEVSFSVDGHDVLIQTADGTIELDYQVRYDLGDSRLNIEEIVFADATLDEIGIRDRVEVDALLV</sequence>
<proteinExistence type="predicted"/>
<evidence type="ECO:0008006" key="3">
    <source>
        <dbReference type="Google" id="ProtNLM"/>
    </source>
</evidence>
<dbReference type="SUPFAM" id="SSF51120">
    <property type="entry name" value="beta-Roll"/>
    <property type="match status" value="1"/>
</dbReference>
<dbReference type="STRING" id="1244108.SAMN05444004_114116"/>
<name>A0A1H3T181_9RHOB</name>
<evidence type="ECO:0000313" key="2">
    <source>
        <dbReference type="Proteomes" id="UP000198914"/>
    </source>
</evidence>
<protein>
    <recommendedName>
        <fullName evidence="3">Hemolysin-type calcium-binding repeat-containing protein</fullName>
    </recommendedName>
</protein>
<dbReference type="RefSeq" id="WP_092647150.1">
    <property type="nucleotide sequence ID" value="NZ_FNPX01000014.1"/>
</dbReference>
<dbReference type="InterPro" id="IPR011049">
    <property type="entry name" value="Serralysin-like_metalloprot_C"/>
</dbReference>
<gene>
    <name evidence="1" type="ORF">SAMN05444004_114116</name>
</gene>
<organism evidence="1 2">
    <name type="scientific">Jannaschia faecimaris</name>
    <dbReference type="NCBI Taxonomy" id="1244108"/>
    <lineage>
        <taxon>Bacteria</taxon>
        <taxon>Pseudomonadati</taxon>
        <taxon>Pseudomonadota</taxon>
        <taxon>Alphaproteobacteria</taxon>
        <taxon>Rhodobacterales</taxon>
        <taxon>Roseobacteraceae</taxon>
        <taxon>Jannaschia</taxon>
    </lineage>
</organism>
<dbReference type="Pfam" id="PF00353">
    <property type="entry name" value="HemolysinCabind"/>
    <property type="match status" value="1"/>
</dbReference>
<dbReference type="Gene3D" id="2.150.10.10">
    <property type="entry name" value="Serralysin-like metalloprotease, C-terminal"/>
    <property type="match status" value="1"/>
</dbReference>
<dbReference type="OrthoDB" id="8479154at2"/>